<keyword evidence="3" id="KW-0626">Porin</keyword>
<evidence type="ECO:0000256" key="4">
    <source>
        <dbReference type="ARBA" id="ARBA00023136"/>
    </source>
</evidence>
<accession>A0AAP5EEC4</accession>
<evidence type="ECO:0000256" key="1">
    <source>
        <dbReference type="ARBA" id="ARBA00009521"/>
    </source>
</evidence>
<evidence type="ECO:0000313" key="7">
    <source>
        <dbReference type="Proteomes" id="UP001226084"/>
    </source>
</evidence>
<proteinExistence type="inferred from homology"/>
<evidence type="ECO:0000256" key="5">
    <source>
        <dbReference type="SAM" id="SignalP"/>
    </source>
</evidence>
<evidence type="ECO:0000313" key="6">
    <source>
        <dbReference type="EMBL" id="MDQ1108648.1"/>
    </source>
</evidence>
<sequence length="488" mass="52200">MRIPTRTLCLAAVLLPGAVVAQTRDASQDAEIQRLRQTVDMLTARIQALESGQANASPAAPATATPTAPAPAVAAAPGAVSVPAAPLVAASPAALNVPPSPLPARDTFDEDEQASARVDNEVPPGDELEGFFLIPGTGTWLRLGGYAKLDAMFDSGDAGDSDQFITSDIPVDGGRDSTRFNMHARQTRLTLEGRRDTGAGQLRFLIQNDFFGSGGSYGYRLRHAWGQLGNTYVGFGWSAFMDLDSGPDTLDFAGPGASPSARVASIRQYFPLGNGNQFILAAEHRAPELQFYGATQRSRTAAPNLVLAARHEADWGSLQASGLLRYLAYDSAQDSNEGSDSATAGGLALSGTWGWGDNGDYMVFGALGGQGISAFIGDLGGLNLDGVVDPQGDLQVLQQYGGWLGYTHHWSQRWRTTVTYSRLYLERDQLLDPTVFRRSDYAAANIIWQPAPSWSWGAELLYGKLQEQSGASGDVFRLQTALKYDFVK</sequence>
<keyword evidence="2" id="KW-0813">Transport</keyword>
<dbReference type="EMBL" id="JAUTAS010000001">
    <property type="protein sequence ID" value="MDQ1108648.1"/>
    <property type="molecule type" value="Genomic_DNA"/>
</dbReference>
<comment type="similarity">
    <text evidence="1">Belongs to the alphaproteobacteria porin family.</text>
</comment>
<evidence type="ECO:0000256" key="3">
    <source>
        <dbReference type="ARBA" id="ARBA00023114"/>
    </source>
</evidence>
<feature type="chain" id="PRO_5042882180" description="Porin" evidence="5">
    <location>
        <begin position="22"/>
        <end position="488"/>
    </location>
</feature>
<dbReference type="GO" id="GO:0046930">
    <property type="term" value="C:pore complex"/>
    <property type="evidence" value="ECO:0007669"/>
    <property type="project" value="UniProtKB-KW"/>
</dbReference>
<keyword evidence="4" id="KW-0472">Membrane</keyword>
<keyword evidence="3" id="KW-0406">Ion transport</keyword>
<name>A0AAP5EEC4_9GAMM</name>
<dbReference type="InterPro" id="IPR003684">
    <property type="entry name" value="Porin_alphabac"/>
</dbReference>
<feature type="signal peptide" evidence="5">
    <location>
        <begin position="1"/>
        <end position="21"/>
    </location>
</feature>
<dbReference type="SUPFAM" id="SSF56935">
    <property type="entry name" value="Porins"/>
    <property type="match status" value="1"/>
</dbReference>
<comment type="caution">
    <text evidence="6">The sequence shown here is derived from an EMBL/GenBank/DDBJ whole genome shotgun (WGS) entry which is preliminary data.</text>
</comment>
<keyword evidence="5" id="KW-0732">Signal</keyword>
<dbReference type="AlphaFoldDB" id="A0AAP5EEC4"/>
<reference evidence="6" key="1">
    <citation type="submission" date="2023-07" db="EMBL/GenBank/DDBJ databases">
        <title>Functional and genomic diversity of the sorghum phyllosphere microbiome.</title>
        <authorList>
            <person name="Shade A."/>
        </authorList>
    </citation>
    <scope>NUCLEOTIDE SEQUENCE</scope>
    <source>
        <strain evidence="6">SORGH_AS_0457</strain>
    </source>
</reference>
<evidence type="ECO:0008006" key="8">
    <source>
        <dbReference type="Google" id="ProtNLM"/>
    </source>
</evidence>
<dbReference type="RefSeq" id="WP_307106991.1">
    <property type="nucleotide sequence ID" value="NZ_JAUTAS010000001.1"/>
</dbReference>
<keyword evidence="3" id="KW-0812">Transmembrane</keyword>
<dbReference type="Proteomes" id="UP001226084">
    <property type="component" value="Unassembled WGS sequence"/>
</dbReference>
<organism evidence="6 7">
    <name type="scientific">Stenotrophomonas rhizophila</name>
    <dbReference type="NCBI Taxonomy" id="216778"/>
    <lineage>
        <taxon>Bacteria</taxon>
        <taxon>Pseudomonadati</taxon>
        <taxon>Pseudomonadota</taxon>
        <taxon>Gammaproteobacteria</taxon>
        <taxon>Lysobacterales</taxon>
        <taxon>Lysobacteraceae</taxon>
        <taxon>Stenotrophomonas</taxon>
    </lineage>
</organism>
<dbReference type="GO" id="GO:0015288">
    <property type="term" value="F:porin activity"/>
    <property type="evidence" value="ECO:0007669"/>
    <property type="project" value="UniProtKB-KW"/>
</dbReference>
<dbReference type="Pfam" id="PF02530">
    <property type="entry name" value="Porin_2"/>
    <property type="match status" value="1"/>
</dbReference>
<gene>
    <name evidence="6" type="ORF">QE424_001807</name>
</gene>
<evidence type="ECO:0000256" key="2">
    <source>
        <dbReference type="ARBA" id="ARBA00022448"/>
    </source>
</evidence>
<protein>
    <recommendedName>
        <fullName evidence="8">Porin</fullName>
    </recommendedName>
</protein>